<keyword evidence="5 6" id="KW-0472">Membrane</keyword>
<dbReference type="PANTHER" id="PTHR32196">
    <property type="entry name" value="ABC TRANSPORTER PERMEASE PROTEIN YPHD-RELATED-RELATED"/>
    <property type="match status" value="1"/>
</dbReference>
<feature type="transmembrane region" description="Helical" evidence="6">
    <location>
        <begin position="36"/>
        <end position="58"/>
    </location>
</feature>
<dbReference type="Proteomes" id="UP000697710">
    <property type="component" value="Unassembled WGS sequence"/>
</dbReference>
<protein>
    <submittedName>
        <fullName evidence="7">ABC transporter permease</fullName>
    </submittedName>
</protein>
<organism evidence="7 8">
    <name type="scientific">Eiseniibacteriota bacterium</name>
    <dbReference type="NCBI Taxonomy" id="2212470"/>
    <lineage>
        <taxon>Bacteria</taxon>
        <taxon>Candidatus Eiseniibacteriota</taxon>
    </lineage>
</organism>
<sequence length="294" mass="30442">VPAVRAGVGLNFGIPLGMVCGLFGTVVVMNGHGEGFGGLLAAMAIGGVVGAVAGILFARLLEAVRGQEMMVGMYVGFGAVAGASILWALAPVKNPELIFAIGGRGVRQTLLLEGYFKGVLDRFGAFPLGQGTVPTGLLLFWLLTCGLMALFLRTRTGLALTAAGANPRFAEASGINVRSMRTLGIAISTALAGVGIVVFSQSYGFVQLYKAPLLMAFPTVAAILIGGASVRQAKISHVIIGTFLFQSVLTTSLPLVNDLVQGRGSAQALGNIPEIARLVISNGIILYALTRRER</sequence>
<evidence type="ECO:0000313" key="7">
    <source>
        <dbReference type="EMBL" id="MCA9728494.1"/>
    </source>
</evidence>
<dbReference type="Pfam" id="PF02653">
    <property type="entry name" value="BPD_transp_2"/>
    <property type="match status" value="1"/>
</dbReference>
<keyword evidence="3 6" id="KW-0812">Transmembrane</keyword>
<reference evidence="7" key="1">
    <citation type="submission" date="2020-04" db="EMBL/GenBank/DDBJ databases">
        <authorList>
            <person name="Zhang T."/>
        </authorList>
    </citation>
    <scope>NUCLEOTIDE SEQUENCE</scope>
    <source>
        <strain evidence="7">HKST-UBA01</strain>
    </source>
</reference>
<gene>
    <name evidence="7" type="ORF">KC729_12470</name>
</gene>
<feature type="transmembrane region" description="Helical" evidence="6">
    <location>
        <begin position="268"/>
        <end position="289"/>
    </location>
</feature>
<evidence type="ECO:0000313" key="8">
    <source>
        <dbReference type="Proteomes" id="UP000697710"/>
    </source>
</evidence>
<feature type="transmembrane region" description="Helical" evidence="6">
    <location>
        <begin position="133"/>
        <end position="152"/>
    </location>
</feature>
<feature type="transmembrane region" description="Helical" evidence="6">
    <location>
        <begin position="211"/>
        <end position="230"/>
    </location>
</feature>
<feature type="transmembrane region" description="Helical" evidence="6">
    <location>
        <begin position="70"/>
        <end position="90"/>
    </location>
</feature>
<accession>A0A956LZJ8</accession>
<evidence type="ECO:0000256" key="3">
    <source>
        <dbReference type="ARBA" id="ARBA00022692"/>
    </source>
</evidence>
<dbReference type="EMBL" id="JAGQHR010000399">
    <property type="protein sequence ID" value="MCA9728494.1"/>
    <property type="molecule type" value="Genomic_DNA"/>
</dbReference>
<proteinExistence type="predicted"/>
<reference evidence="7" key="2">
    <citation type="journal article" date="2021" name="Microbiome">
        <title>Successional dynamics and alternative stable states in a saline activated sludge microbial community over 9 years.</title>
        <authorList>
            <person name="Wang Y."/>
            <person name="Ye J."/>
            <person name="Ju F."/>
            <person name="Liu L."/>
            <person name="Boyd J.A."/>
            <person name="Deng Y."/>
            <person name="Parks D.H."/>
            <person name="Jiang X."/>
            <person name="Yin X."/>
            <person name="Woodcroft B.J."/>
            <person name="Tyson G.W."/>
            <person name="Hugenholtz P."/>
            <person name="Polz M.F."/>
            <person name="Zhang T."/>
        </authorList>
    </citation>
    <scope>NUCLEOTIDE SEQUENCE</scope>
    <source>
        <strain evidence="7">HKST-UBA01</strain>
    </source>
</reference>
<dbReference type="GO" id="GO:0005886">
    <property type="term" value="C:plasma membrane"/>
    <property type="evidence" value="ECO:0007669"/>
    <property type="project" value="UniProtKB-SubCell"/>
</dbReference>
<keyword evidence="2" id="KW-1003">Cell membrane</keyword>
<feature type="transmembrane region" description="Helical" evidence="6">
    <location>
        <begin position="12"/>
        <end position="30"/>
    </location>
</feature>
<dbReference type="PANTHER" id="PTHR32196:SF15">
    <property type="entry name" value="SUGAR ABC TRANSPORTER PERMEASE PROTEIN"/>
    <property type="match status" value="1"/>
</dbReference>
<dbReference type="AlphaFoldDB" id="A0A956LZJ8"/>
<name>A0A956LZJ8_UNCEI</name>
<keyword evidence="4 6" id="KW-1133">Transmembrane helix</keyword>
<comment type="caution">
    <text evidence="7">The sequence shown here is derived from an EMBL/GenBank/DDBJ whole genome shotgun (WGS) entry which is preliminary data.</text>
</comment>
<dbReference type="GO" id="GO:0022857">
    <property type="term" value="F:transmembrane transporter activity"/>
    <property type="evidence" value="ECO:0007669"/>
    <property type="project" value="InterPro"/>
</dbReference>
<dbReference type="InterPro" id="IPR001851">
    <property type="entry name" value="ABC_transp_permease"/>
</dbReference>
<evidence type="ECO:0000256" key="2">
    <source>
        <dbReference type="ARBA" id="ARBA00022475"/>
    </source>
</evidence>
<feature type="non-terminal residue" evidence="7">
    <location>
        <position position="1"/>
    </location>
</feature>
<evidence type="ECO:0000256" key="4">
    <source>
        <dbReference type="ARBA" id="ARBA00022989"/>
    </source>
</evidence>
<feature type="transmembrane region" description="Helical" evidence="6">
    <location>
        <begin position="237"/>
        <end position="256"/>
    </location>
</feature>
<evidence type="ECO:0000256" key="6">
    <source>
        <dbReference type="SAM" id="Phobius"/>
    </source>
</evidence>
<evidence type="ECO:0000256" key="1">
    <source>
        <dbReference type="ARBA" id="ARBA00004651"/>
    </source>
</evidence>
<comment type="subcellular location">
    <subcellularLocation>
        <location evidence="1">Cell membrane</location>
        <topology evidence="1">Multi-pass membrane protein</topology>
    </subcellularLocation>
</comment>
<evidence type="ECO:0000256" key="5">
    <source>
        <dbReference type="ARBA" id="ARBA00023136"/>
    </source>
</evidence>
<feature type="transmembrane region" description="Helical" evidence="6">
    <location>
        <begin position="183"/>
        <end position="205"/>
    </location>
</feature>